<reference evidence="2" key="2">
    <citation type="journal article" date="2023" name="Commun. Biol.">
        <title>Intrasexual cuticular hydrocarbon dimorphism in a wasp sheds light on hydrocarbon biosynthesis genes in Hymenoptera.</title>
        <authorList>
            <person name="Moris V.C."/>
            <person name="Podsiadlowski L."/>
            <person name="Martin S."/>
            <person name="Oeyen J.P."/>
            <person name="Donath A."/>
            <person name="Petersen M."/>
            <person name="Wilbrandt J."/>
            <person name="Misof B."/>
            <person name="Liedtke D."/>
            <person name="Thamm M."/>
            <person name="Scheiner R."/>
            <person name="Schmitt T."/>
            <person name="Niehuis O."/>
        </authorList>
    </citation>
    <scope>NUCLEOTIDE SEQUENCE</scope>
    <source>
        <strain evidence="2">GBR_01_08_01A</strain>
    </source>
</reference>
<organism evidence="2 3">
    <name type="scientific">Odynerus spinipes</name>
    <dbReference type="NCBI Taxonomy" id="1348599"/>
    <lineage>
        <taxon>Eukaryota</taxon>
        <taxon>Metazoa</taxon>
        <taxon>Ecdysozoa</taxon>
        <taxon>Arthropoda</taxon>
        <taxon>Hexapoda</taxon>
        <taxon>Insecta</taxon>
        <taxon>Pterygota</taxon>
        <taxon>Neoptera</taxon>
        <taxon>Endopterygota</taxon>
        <taxon>Hymenoptera</taxon>
        <taxon>Apocrita</taxon>
        <taxon>Aculeata</taxon>
        <taxon>Vespoidea</taxon>
        <taxon>Vespidae</taxon>
        <taxon>Eumeninae</taxon>
        <taxon>Odynerus</taxon>
    </lineage>
</organism>
<sequence length="162" mass="18443">MYESCRTAVHQCVHRSDHDQTPYFAAYSVVADINFPCVEAATAGYLPVTYFSSPTLLQSEWASRQVYYFYEMSRGPKFANDKNPRGIYGTPLFKYYVAAVLGTTGIVSSIVYLGHTFLASGKIERRLKDKPAEASRDIIETILVEKLILLRRLNQEDETRKK</sequence>
<dbReference type="AlphaFoldDB" id="A0AAD9RTF4"/>
<gene>
    <name evidence="2" type="ORF">KPH14_010167</name>
</gene>
<evidence type="ECO:0000313" key="2">
    <source>
        <dbReference type="EMBL" id="KAK2585521.1"/>
    </source>
</evidence>
<accession>A0AAD9RTF4</accession>
<evidence type="ECO:0000256" key="1">
    <source>
        <dbReference type="SAM" id="Phobius"/>
    </source>
</evidence>
<feature type="transmembrane region" description="Helical" evidence="1">
    <location>
        <begin position="95"/>
        <end position="118"/>
    </location>
</feature>
<proteinExistence type="predicted"/>
<reference evidence="2" key="1">
    <citation type="submission" date="2021-08" db="EMBL/GenBank/DDBJ databases">
        <authorList>
            <person name="Misof B."/>
            <person name="Oliver O."/>
            <person name="Podsiadlowski L."/>
            <person name="Donath A."/>
            <person name="Peters R."/>
            <person name="Mayer C."/>
            <person name="Rust J."/>
            <person name="Gunkel S."/>
            <person name="Lesny P."/>
            <person name="Martin S."/>
            <person name="Oeyen J.P."/>
            <person name="Petersen M."/>
            <person name="Panagiotis P."/>
            <person name="Wilbrandt J."/>
            <person name="Tanja T."/>
        </authorList>
    </citation>
    <scope>NUCLEOTIDE SEQUENCE</scope>
    <source>
        <strain evidence="2">GBR_01_08_01A</strain>
        <tissue evidence="2">Thorax + abdomen</tissue>
    </source>
</reference>
<comment type="caution">
    <text evidence="2">The sequence shown here is derived from an EMBL/GenBank/DDBJ whole genome shotgun (WGS) entry which is preliminary data.</text>
</comment>
<keyword evidence="3" id="KW-1185">Reference proteome</keyword>
<keyword evidence="1" id="KW-1133">Transmembrane helix</keyword>
<name>A0AAD9RTF4_9HYME</name>
<evidence type="ECO:0000313" key="3">
    <source>
        <dbReference type="Proteomes" id="UP001258017"/>
    </source>
</evidence>
<dbReference type="Proteomes" id="UP001258017">
    <property type="component" value="Unassembled WGS sequence"/>
</dbReference>
<keyword evidence="1" id="KW-0472">Membrane</keyword>
<keyword evidence="1" id="KW-0812">Transmembrane</keyword>
<dbReference type="EMBL" id="JAIFRP010000021">
    <property type="protein sequence ID" value="KAK2585521.1"/>
    <property type="molecule type" value="Genomic_DNA"/>
</dbReference>
<protein>
    <submittedName>
        <fullName evidence="2">Uncharacterized protein</fullName>
    </submittedName>
</protein>